<dbReference type="PANTHER" id="PTHR21310">
    <property type="entry name" value="AMINOGLYCOSIDE PHOSPHOTRANSFERASE-RELATED-RELATED"/>
    <property type="match status" value="1"/>
</dbReference>
<evidence type="ECO:0000313" key="3">
    <source>
        <dbReference type="Proteomes" id="UP000657006"/>
    </source>
</evidence>
<accession>A0A926DSC0</accession>
<dbReference type="EMBL" id="JACRSQ010000002">
    <property type="protein sequence ID" value="MBC8542385.1"/>
    <property type="molecule type" value="Genomic_DNA"/>
</dbReference>
<reference evidence="2" key="1">
    <citation type="submission" date="2020-08" db="EMBL/GenBank/DDBJ databases">
        <title>Genome public.</title>
        <authorList>
            <person name="Liu C."/>
            <person name="Sun Q."/>
        </authorList>
    </citation>
    <scope>NUCLEOTIDE SEQUENCE</scope>
    <source>
        <strain evidence="2">NSJ-32</strain>
    </source>
</reference>
<evidence type="ECO:0000259" key="1">
    <source>
        <dbReference type="Pfam" id="PF01636"/>
    </source>
</evidence>
<dbReference type="SUPFAM" id="SSF56112">
    <property type="entry name" value="Protein kinase-like (PK-like)"/>
    <property type="match status" value="1"/>
</dbReference>
<keyword evidence="3" id="KW-1185">Reference proteome</keyword>
<dbReference type="AlphaFoldDB" id="A0A926DSC0"/>
<protein>
    <submittedName>
        <fullName evidence="2">Phosphotransferase</fullName>
    </submittedName>
</protein>
<dbReference type="InterPro" id="IPR011009">
    <property type="entry name" value="Kinase-like_dom_sf"/>
</dbReference>
<dbReference type="RefSeq" id="WP_177715068.1">
    <property type="nucleotide sequence ID" value="NZ_JACRSQ010000002.1"/>
</dbReference>
<comment type="caution">
    <text evidence="2">The sequence shown here is derived from an EMBL/GenBank/DDBJ whole genome shotgun (WGS) entry which is preliminary data.</text>
</comment>
<dbReference type="Pfam" id="PF01636">
    <property type="entry name" value="APH"/>
    <property type="match status" value="1"/>
</dbReference>
<gene>
    <name evidence="2" type="ORF">H8730_02335</name>
</gene>
<evidence type="ECO:0000313" key="2">
    <source>
        <dbReference type="EMBL" id="MBC8542385.1"/>
    </source>
</evidence>
<proteinExistence type="predicted"/>
<dbReference type="InterPro" id="IPR002575">
    <property type="entry name" value="Aminoglycoside_PTrfase"/>
</dbReference>
<organism evidence="2 3">
    <name type="scientific">Bianquea renquensis</name>
    <dbReference type="NCBI Taxonomy" id="2763661"/>
    <lineage>
        <taxon>Bacteria</taxon>
        <taxon>Bacillati</taxon>
        <taxon>Bacillota</taxon>
        <taxon>Clostridia</taxon>
        <taxon>Eubacteriales</taxon>
        <taxon>Bianqueaceae</taxon>
        <taxon>Bianquea</taxon>
    </lineage>
</organism>
<feature type="domain" description="Aminoglycoside phosphotransferase" evidence="1">
    <location>
        <begin position="13"/>
        <end position="208"/>
    </location>
</feature>
<dbReference type="InterPro" id="IPR051678">
    <property type="entry name" value="AGP_Transferase"/>
</dbReference>
<sequence length="251" mass="28470">MSAELKELLSSSETVDVYKTDHNMVVKLFKEHMPKTAALYEALTHSRVEVTGLPVPVIHEVSVIDGRWAITMDLIQGKTLAEIMKEDPANTDSYLEQMLDIQLTIHSKNVPKLSKLKDKLARQINALDEIDDIKKFELLSRLDSMPKHTKLCHGNFTPENIIINENGTYILDWVAARQGNASADVARTYLLFALNSPESADQYMAMFCKKTGTSKKYVQEWLPIVAAAQLTENKESERELLMKWIDVVAYE</sequence>
<dbReference type="Proteomes" id="UP000657006">
    <property type="component" value="Unassembled WGS sequence"/>
</dbReference>
<name>A0A926DSC0_9FIRM</name>
<dbReference type="Gene3D" id="3.90.1200.10">
    <property type="match status" value="1"/>
</dbReference>